<gene>
    <name evidence="1" type="ORF">DPEC_G00275450</name>
</gene>
<reference evidence="1" key="1">
    <citation type="submission" date="2021-05" db="EMBL/GenBank/DDBJ databases">
        <authorList>
            <person name="Pan Q."/>
            <person name="Jouanno E."/>
            <person name="Zahm M."/>
            <person name="Klopp C."/>
            <person name="Cabau C."/>
            <person name="Louis A."/>
            <person name="Berthelot C."/>
            <person name="Parey E."/>
            <person name="Roest Crollius H."/>
            <person name="Montfort J."/>
            <person name="Robinson-Rechavi M."/>
            <person name="Bouchez O."/>
            <person name="Lampietro C."/>
            <person name="Lopez Roques C."/>
            <person name="Donnadieu C."/>
            <person name="Postlethwait J."/>
            <person name="Bobe J."/>
            <person name="Dillon D."/>
            <person name="Chandos A."/>
            <person name="von Hippel F."/>
            <person name="Guiguen Y."/>
        </authorList>
    </citation>
    <scope>NUCLEOTIDE SEQUENCE</scope>
    <source>
        <strain evidence="1">YG-Jan2019</strain>
    </source>
</reference>
<dbReference type="EMBL" id="CM055752">
    <property type="protein sequence ID" value="KAJ7992140.1"/>
    <property type="molecule type" value="Genomic_DNA"/>
</dbReference>
<organism evidence="1 2">
    <name type="scientific">Dallia pectoralis</name>
    <name type="common">Alaska blackfish</name>
    <dbReference type="NCBI Taxonomy" id="75939"/>
    <lineage>
        <taxon>Eukaryota</taxon>
        <taxon>Metazoa</taxon>
        <taxon>Chordata</taxon>
        <taxon>Craniata</taxon>
        <taxon>Vertebrata</taxon>
        <taxon>Euteleostomi</taxon>
        <taxon>Actinopterygii</taxon>
        <taxon>Neopterygii</taxon>
        <taxon>Teleostei</taxon>
        <taxon>Protacanthopterygii</taxon>
        <taxon>Esociformes</taxon>
        <taxon>Umbridae</taxon>
        <taxon>Dallia</taxon>
    </lineage>
</organism>
<comment type="caution">
    <text evidence="1">The sequence shown here is derived from an EMBL/GenBank/DDBJ whole genome shotgun (WGS) entry which is preliminary data.</text>
</comment>
<protein>
    <submittedName>
        <fullName evidence="1">Uncharacterized protein</fullName>
    </submittedName>
</protein>
<name>A0ACC2FL92_DALPE</name>
<evidence type="ECO:0000313" key="1">
    <source>
        <dbReference type="EMBL" id="KAJ7992140.1"/>
    </source>
</evidence>
<keyword evidence="2" id="KW-1185">Reference proteome</keyword>
<sequence>MNALKSLVLLCSLTSLVGSAPILDKSADPEFKGRIERARSLVDKILGHIPVVHRSWVSTEVRTTSPLQYQSLGLVRDIPNAPELGSVCKPIDQDNHSLLGVCLGRMTAGLQLYHGVLGVLAPKVTFADKATELQADLRDLLAQVNKMKQPVGQSASVAPYEGSALATGLQGAFEVEVASHLILLQIRDFTQDLKRSLRHIADLPSTLTSRA</sequence>
<evidence type="ECO:0000313" key="2">
    <source>
        <dbReference type="Proteomes" id="UP001157502"/>
    </source>
</evidence>
<accession>A0ACC2FL92</accession>
<proteinExistence type="predicted"/>
<dbReference type="Proteomes" id="UP001157502">
    <property type="component" value="Chromosome 25"/>
</dbReference>